<dbReference type="AlphaFoldDB" id="A0A2X0SL52"/>
<dbReference type="Gene3D" id="1.10.3810.10">
    <property type="entry name" value="Biosynthetic peptidoglycan transglycosylase-like"/>
    <property type="match status" value="1"/>
</dbReference>
<evidence type="ECO:0000256" key="9">
    <source>
        <dbReference type="SAM" id="Phobius"/>
    </source>
</evidence>
<evidence type="ECO:0000313" key="11">
    <source>
        <dbReference type="EMBL" id="SPS05665.1"/>
    </source>
</evidence>
<evidence type="ECO:0000256" key="8">
    <source>
        <dbReference type="ARBA" id="ARBA00049902"/>
    </source>
</evidence>
<evidence type="ECO:0000259" key="10">
    <source>
        <dbReference type="Pfam" id="PF00912"/>
    </source>
</evidence>
<dbReference type="PANTHER" id="PTHR32282">
    <property type="entry name" value="BINDING PROTEIN TRANSPEPTIDASE, PUTATIVE-RELATED"/>
    <property type="match status" value="1"/>
</dbReference>
<gene>
    <name evidence="11" type="ORF">NITFAB_1255</name>
</gene>
<organism evidence="11">
    <name type="scientific">Candidatus Nitrotoga fabula</name>
    <dbReference type="NCBI Taxonomy" id="2182327"/>
    <lineage>
        <taxon>Bacteria</taxon>
        <taxon>Pseudomonadati</taxon>
        <taxon>Pseudomonadota</taxon>
        <taxon>Betaproteobacteria</taxon>
        <taxon>Nitrosomonadales</taxon>
        <taxon>Gallionellaceae</taxon>
        <taxon>Candidatus Nitrotoga</taxon>
    </lineage>
</organism>
<keyword evidence="9" id="KW-0472">Membrane</keyword>
<reference evidence="11" key="1">
    <citation type="submission" date="2018-05" db="EMBL/GenBank/DDBJ databases">
        <authorList>
            <person name="Lanie J.A."/>
            <person name="Ng W.-L."/>
            <person name="Kazmierczak K.M."/>
            <person name="Andrzejewski T.M."/>
            <person name="Davidsen T.M."/>
            <person name="Wayne K.J."/>
            <person name="Tettelin H."/>
            <person name="Glass J.I."/>
            <person name="Rusch D."/>
            <person name="Podicherti R."/>
            <person name="Tsui H.-C.T."/>
            <person name="Winkler M.E."/>
        </authorList>
    </citation>
    <scope>NUCLEOTIDE SEQUENCE</scope>
    <source>
        <strain evidence="11">KNB</strain>
    </source>
</reference>
<evidence type="ECO:0000256" key="7">
    <source>
        <dbReference type="ARBA" id="ARBA00044770"/>
    </source>
</evidence>
<comment type="pathway">
    <text evidence="1">Cell wall biogenesis; peptidoglycan biosynthesis.</text>
</comment>
<evidence type="ECO:0000256" key="1">
    <source>
        <dbReference type="ARBA" id="ARBA00004752"/>
    </source>
</evidence>
<dbReference type="GO" id="GO:0009252">
    <property type="term" value="P:peptidoglycan biosynthetic process"/>
    <property type="evidence" value="ECO:0007669"/>
    <property type="project" value="TreeGrafter"/>
</dbReference>
<dbReference type="InterPro" id="IPR012338">
    <property type="entry name" value="Beta-lactam/transpept-like"/>
</dbReference>
<dbReference type="EMBL" id="LS423452">
    <property type="protein sequence ID" value="SPS05665.1"/>
    <property type="molecule type" value="Genomic_DNA"/>
</dbReference>
<keyword evidence="3" id="KW-0378">Hydrolase</keyword>
<dbReference type="GO" id="GO:0006508">
    <property type="term" value="P:proteolysis"/>
    <property type="evidence" value="ECO:0007669"/>
    <property type="project" value="UniProtKB-KW"/>
</dbReference>
<keyword evidence="9" id="KW-0812">Transmembrane</keyword>
<keyword evidence="5" id="KW-0808">Transferase</keyword>
<dbReference type="SUPFAM" id="SSF56601">
    <property type="entry name" value="beta-lactamase/transpeptidase-like"/>
    <property type="match status" value="1"/>
</dbReference>
<dbReference type="PANTHER" id="PTHR32282:SF24">
    <property type="entry name" value="GLYCOSYL TRANSFERASE FAMILY 51 DOMAIN-CONTAINING PROTEIN"/>
    <property type="match status" value="1"/>
</dbReference>
<accession>A0A2X0SL52</accession>
<feature type="transmembrane region" description="Helical" evidence="9">
    <location>
        <begin position="12"/>
        <end position="30"/>
    </location>
</feature>
<dbReference type="InterPro" id="IPR036950">
    <property type="entry name" value="PBP_transglycosylase"/>
</dbReference>
<dbReference type="GO" id="GO:0008955">
    <property type="term" value="F:peptidoglycan glycosyltransferase activity"/>
    <property type="evidence" value="ECO:0007669"/>
    <property type="project" value="UniProtKB-EC"/>
</dbReference>
<evidence type="ECO:0000256" key="5">
    <source>
        <dbReference type="ARBA" id="ARBA00022679"/>
    </source>
</evidence>
<keyword evidence="6" id="KW-0511">Multifunctional enzyme</keyword>
<dbReference type="SUPFAM" id="SSF53955">
    <property type="entry name" value="Lysozyme-like"/>
    <property type="match status" value="1"/>
</dbReference>
<dbReference type="InterPro" id="IPR001264">
    <property type="entry name" value="Glyco_trans_51"/>
</dbReference>
<dbReference type="Gene3D" id="3.40.710.10">
    <property type="entry name" value="DD-peptidase/beta-lactamase superfamily"/>
    <property type="match status" value="1"/>
</dbReference>
<evidence type="ECO:0000256" key="6">
    <source>
        <dbReference type="ARBA" id="ARBA00023268"/>
    </source>
</evidence>
<dbReference type="InterPro" id="IPR023346">
    <property type="entry name" value="Lysozyme-like_dom_sf"/>
</dbReference>
<feature type="domain" description="Glycosyl transferase family 51" evidence="10">
    <location>
        <begin position="145"/>
        <end position="334"/>
    </location>
</feature>
<dbReference type="GO" id="GO:0004180">
    <property type="term" value="F:carboxypeptidase activity"/>
    <property type="evidence" value="ECO:0007669"/>
    <property type="project" value="UniProtKB-KW"/>
</dbReference>
<name>A0A2X0SL52_9PROT</name>
<dbReference type="EC" id="2.4.99.28" evidence="7"/>
<keyword evidence="2 11" id="KW-0121">Carboxypeptidase</keyword>
<comment type="catalytic activity">
    <reaction evidence="8">
        <text>[GlcNAc-(1-&gt;4)-Mur2Ac(oyl-L-Ala-gamma-D-Glu-L-Lys-D-Ala-D-Ala)](n)-di-trans,octa-cis-undecaprenyl diphosphate + beta-D-GlcNAc-(1-&gt;4)-Mur2Ac(oyl-L-Ala-gamma-D-Glu-L-Lys-D-Ala-D-Ala)-di-trans,octa-cis-undecaprenyl diphosphate = [GlcNAc-(1-&gt;4)-Mur2Ac(oyl-L-Ala-gamma-D-Glu-L-Lys-D-Ala-D-Ala)](n+1)-di-trans,octa-cis-undecaprenyl diphosphate + di-trans,octa-cis-undecaprenyl diphosphate + H(+)</text>
        <dbReference type="Rhea" id="RHEA:23708"/>
        <dbReference type="Rhea" id="RHEA-COMP:9602"/>
        <dbReference type="Rhea" id="RHEA-COMP:9603"/>
        <dbReference type="ChEBI" id="CHEBI:15378"/>
        <dbReference type="ChEBI" id="CHEBI:58405"/>
        <dbReference type="ChEBI" id="CHEBI:60033"/>
        <dbReference type="ChEBI" id="CHEBI:78435"/>
        <dbReference type="EC" id="2.4.99.28"/>
    </reaction>
</comment>
<proteinExistence type="predicted"/>
<keyword evidence="3" id="KW-0645">Protease</keyword>
<evidence type="ECO:0000256" key="2">
    <source>
        <dbReference type="ARBA" id="ARBA00022645"/>
    </source>
</evidence>
<dbReference type="GO" id="GO:0030288">
    <property type="term" value="C:outer membrane-bounded periplasmic space"/>
    <property type="evidence" value="ECO:0007669"/>
    <property type="project" value="TreeGrafter"/>
</dbReference>
<keyword evidence="4" id="KW-0328">Glycosyltransferase</keyword>
<dbReference type="InterPro" id="IPR050396">
    <property type="entry name" value="Glycosyltr_51/Transpeptidase"/>
</dbReference>
<protein>
    <recommendedName>
        <fullName evidence="7">peptidoglycan glycosyltransferase</fullName>
        <ecNumber evidence="7">2.4.99.28</ecNumber>
    </recommendedName>
</protein>
<evidence type="ECO:0000256" key="4">
    <source>
        <dbReference type="ARBA" id="ARBA00022676"/>
    </source>
</evidence>
<dbReference type="Pfam" id="PF00912">
    <property type="entry name" value="Transgly"/>
    <property type="match status" value="1"/>
</dbReference>
<sequence length="1012" mass="113956">MAIKIPYKSIALLTLTLLVATLIGVTIFVFREMKTSVYQAHYLARLASELSWEMESGANDGLSVPQAGPYDIRLGYSRLPSFLENLTKYDFHVSTQAKFSPRMKQLAEQGLFVPYREKTQAGLEITDRNHHPLYRAIFPGSVYENYASIPPIIRDSLLYIENRELLDPDYPRKNPAIEWTRLGKGGLDKIIQFFHPAHHVAGGSTLATQIEKYRHSPNGITLTLSDKLQQIQSASIRAYLDGEETLPVRQQLVTDYLNTVPLAAIAGLGEINGLGDGLRAWYGLDFKLGNPILKEWNASGANLETTAMYYKHALSLMVAQRRPSFYLISNRNALEELTNSHLRILTEAGIISPDLSNAAMKVPLQFRNEHASNENKNLSSSKAVNTVRLHLGSMLGLQHWYDLDRLDLSVDSTLDGSLQEKITRILRQLSDEEYARSAGLYGDHLLGEADPSRVIYSFTLSELTQNGAKFRIQADTLAQPLDVNNGTKLDLGSTAKLRTLVTYLEIIETLYRKYAALSPDALTGMLSDAHDPLSRWAIEYLQQGNEPSLHAMLEAALERKYSANPGERFFTGGGAHYFQNFNHTDDSRILSVREATHHSVNLVYIRMMRDIVRYYMLQSQGSSARILRDVNHPDREAYLKKFTEMEGKEFIKQFYKKYRGKEKSASGVDEIFFSSFRHMSPRVTAAYRFIHPEATFTQFKEFIAIRFPDYLELDENTLHKQYQRYPPGKYTLADQGYITSVHPLELWLARYLILHPDAGYQDIILASKDQFMAVYRWLFRTARKNAQDIRIRSLLELEAFLEIHRSWKRLGYPFDMLVPSLASAIGSSADRPGALAELMGTILNKGVQIPAVLVERLHFAADTPFETILEHTPETGKRLLSPELAAAVRNVLTGTVEKGTASRLANSIITEDGIRIPIGGKTGTGDHRHITFSAPGVIRKSEVVNRTATFAFFIGDRFFGTLTAFVPGPEAANYRFTSALPTQILKHLLPALRPLVETAQPYPEPVASGKRS</sequence>
<evidence type="ECO:0000256" key="3">
    <source>
        <dbReference type="ARBA" id="ARBA00022670"/>
    </source>
</evidence>
<keyword evidence="9" id="KW-1133">Transmembrane helix</keyword>